<feature type="domain" description="O-antigen ligase-related" evidence="6">
    <location>
        <begin position="198"/>
        <end position="363"/>
    </location>
</feature>
<comment type="subcellular location">
    <subcellularLocation>
        <location evidence="1">Membrane</location>
        <topology evidence="1">Multi-pass membrane protein</topology>
    </subcellularLocation>
</comment>
<feature type="transmembrane region" description="Helical" evidence="5">
    <location>
        <begin position="169"/>
        <end position="188"/>
    </location>
</feature>
<dbReference type="Proteomes" id="UP000468388">
    <property type="component" value="Unassembled WGS sequence"/>
</dbReference>
<evidence type="ECO:0000313" key="8">
    <source>
        <dbReference type="Proteomes" id="UP000468388"/>
    </source>
</evidence>
<dbReference type="AlphaFoldDB" id="A0A6N8JA72"/>
<dbReference type="PANTHER" id="PTHR37422">
    <property type="entry name" value="TEICHURONIC ACID BIOSYNTHESIS PROTEIN TUAE"/>
    <property type="match status" value="1"/>
</dbReference>
<feature type="transmembrane region" description="Helical" evidence="5">
    <location>
        <begin position="21"/>
        <end position="37"/>
    </location>
</feature>
<evidence type="ECO:0000256" key="1">
    <source>
        <dbReference type="ARBA" id="ARBA00004141"/>
    </source>
</evidence>
<reference evidence="7 8" key="1">
    <citation type="submission" date="2019-12" db="EMBL/GenBank/DDBJ databases">
        <title>The draft genomic sequence of strain Chitinophaga oryziterrae JCM 16595.</title>
        <authorList>
            <person name="Zhang X."/>
        </authorList>
    </citation>
    <scope>NUCLEOTIDE SEQUENCE [LARGE SCALE GENOMIC DNA]</scope>
    <source>
        <strain evidence="7 8">JCM 16595</strain>
    </source>
</reference>
<feature type="transmembrane region" description="Helical" evidence="5">
    <location>
        <begin position="73"/>
        <end position="90"/>
    </location>
</feature>
<name>A0A6N8JA72_9BACT</name>
<keyword evidence="8" id="KW-1185">Reference proteome</keyword>
<evidence type="ECO:0000259" key="6">
    <source>
        <dbReference type="Pfam" id="PF04932"/>
    </source>
</evidence>
<dbReference type="EMBL" id="WRXO01000004">
    <property type="protein sequence ID" value="MVT42147.1"/>
    <property type="molecule type" value="Genomic_DNA"/>
</dbReference>
<evidence type="ECO:0000256" key="2">
    <source>
        <dbReference type="ARBA" id="ARBA00022692"/>
    </source>
</evidence>
<protein>
    <recommendedName>
        <fullName evidence="6">O-antigen ligase-related domain-containing protein</fullName>
    </recommendedName>
</protein>
<keyword evidence="4 5" id="KW-0472">Membrane</keyword>
<feature type="transmembrane region" description="Helical" evidence="5">
    <location>
        <begin position="124"/>
        <end position="149"/>
    </location>
</feature>
<feature type="transmembrane region" description="Helical" evidence="5">
    <location>
        <begin position="195"/>
        <end position="220"/>
    </location>
</feature>
<keyword evidence="2 5" id="KW-0812">Transmembrane</keyword>
<comment type="caution">
    <text evidence="7">The sequence shown here is derived from an EMBL/GenBank/DDBJ whole genome shotgun (WGS) entry which is preliminary data.</text>
</comment>
<dbReference type="PANTHER" id="PTHR37422:SF17">
    <property type="entry name" value="O-ANTIGEN LIGASE"/>
    <property type="match status" value="1"/>
</dbReference>
<dbReference type="Pfam" id="PF04932">
    <property type="entry name" value="Wzy_C"/>
    <property type="match status" value="1"/>
</dbReference>
<gene>
    <name evidence="7" type="ORF">GO495_16260</name>
</gene>
<dbReference type="InterPro" id="IPR051533">
    <property type="entry name" value="WaaL-like"/>
</dbReference>
<feature type="transmembrane region" description="Helical" evidence="5">
    <location>
        <begin position="381"/>
        <end position="399"/>
    </location>
</feature>
<proteinExistence type="predicted"/>
<organism evidence="7 8">
    <name type="scientific">Chitinophaga oryziterrae</name>
    <dbReference type="NCBI Taxonomy" id="1031224"/>
    <lineage>
        <taxon>Bacteria</taxon>
        <taxon>Pseudomonadati</taxon>
        <taxon>Bacteroidota</taxon>
        <taxon>Chitinophagia</taxon>
        <taxon>Chitinophagales</taxon>
        <taxon>Chitinophagaceae</taxon>
        <taxon>Chitinophaga</taxon>
    </lineage>
</organism>
<evidence type="ECO:0000256" key="3">
    <source>
        <dbReference type="ARBA" id="ARBA00022989"/>
    </source>
</evidence>
<accession>A0A6N8JA72</accession>
<evidence type="ECO:0000313" key="7">
    <source>
        <dbReference type="EMBL" id="MVT42147.1"/>
    </source>
</evidence>
<dbReference type="GO" id="GO:0016020">
    <property type="term" value="C:membrane"/>
    <property type="evidence" value="ECO:0007669"/>
    <property type="project" value="UniProtKB-SubCell"/>
</dbReference>
<feature type="transmembrane region" description="Helical" evidence="5">
    <location>
        <begin position="232"/>
        <end position="250"/>
    </location>
</feature>
<evidence type="ECO:0000256" key="5">
    <source>
        <dbReference type="SAM" id="Phobius"/>
    </source>
</evidence>
<sequence length="427" mass="48880">MPTKRSAMKAIESRKEIIFNKLYLILTGLLLVSAILGGRFTAFNSISTIGLLLVWIAEGDFSTKWERLKSSPLVYLTTFYFLLYVLSIWISKDKDHALSLVQREFVIVFIFSSKNPFKKEHIYFLLKIFVYGTFFWMSLASILAMKQYLFSGDPSVFLYHTLAYNIESTAIYASLLCVISVAVVLFVPASARWKIILYVFFTIWLLLLSSRMFLFIHLVISVVNLFTYLPAKYRVIPAGGIIAIVALLFFTNNPIKSRFQDLELFKTSYLTQPTFNEATYFDGLSLRLVYIRFSCEIMREHNGYLLGVGSGDAATLLREKILSYHMFTGDNSISGKGGYLQYSFHNIYLESFVSFGIIGLLTLLMLYGYIGYTGIKNRMALLRDIFIIIFFSSFTDVIIMHDQCDLSLILTLCCLSITLIGYNEQHL</sequence>
<evidence type="ECO:0000256" key="4">
    <source>
        <dbReference type="ARBA" id="ARBA00023136"/>
    </source>
</evidence>
<dbReference type="InterPro" id="IPR007016">
    <property type="entry name" value="O-antigen_ligase-rel_domated"/>
</dbReference>
<keyword evidence="3 5" id="KW-1133">Transmembrane helix</keyword>
<feature type="transmembrane region" description="Helical" evidence="5">
    <location>
        <begin position="347"/>
        <end position="369"/>
    </location>
</feature>
<feature type="transmembrane region" description="Helical" evidence="5">
    <location>
        <begin position="406"/>
        <end position="422"/>
    </location>
</feature>